<dbReference type="Proteomes" id="UP000189981">
    <property type="component" value="Unassembled WGS sequence"/>
</dbReference>
<dbReference type="Gene3D" id="3.40.710.10">
    <property type="entry name" value="DD-peptidase/beta-lactamase superfamily"/>
    <property type="match status" value="1"/>
</dbReference>
<evidence type="ECO:0000259" key="1">
    <source>
        <dbReference type="Pfam" id="PF00144"/>
    </source>
</evidence>
<proteinExistence type="predicted"/>
<dbReference type="AlphaFoldDB" id="A0A1T5BY14"/>
<feature type="domain" description="Peptidase S12 Pab87-related C-terminal" evidence="2">
    <location>
        <begin position="425"/>
        <end position="529"/>
    </location>
</feature>
<keyword evidence="4" id="KW-1185">Reference proteome</keyword>
<dbReference type="InterPro" id="IPR001466">
    <property type="entry name" value="Beta-lactam-related"/>
</dbReference>
<dbReference type="Gene3D" id="2.40.128.600">
    <property type="match status" value="1"/>
</dbReference>
<sequence>MKYFRILTQPAKYRTMKLSYHFTILLILISLTGSTAIAQAITSSEVDLLVERTLKTFDVPGIAVGIVKDGKLIHSKGYGVRTLGSPEKVDDNTLFGIASNSKAFTAATLGILVDEGKLKWDDRVIDFIPEFRMYNAYVTEEFTIRDLLTHRSGLGLGAGDLMFWPGQNSFTMKDIIHNLRYLKPVSGFRTKYDYDNLLYMVAGEVVARVSGMPWEEFAEQRIMRPLGMMKSASSFNRLKDKSNVIGAHAVVDGKVKVIARDRFEFGNSAGGINSSVSELSKWVIMQLAHGKYGGGKQLFSENVHEEMWTPQTIIPVRSPGIYNTHFNAYGLGWNLSDVMGYKQASHTGFVAGMVTQVTLIPELNLGIIVLTNQQIGAAFSSITNQIKDSYFGIKGKDRVQENADRMQSNLGDADKVTSEAWKVAAAATPPANLEQFTGIYNDVWFGDVEISLKNGKLFFASKRSSRISGEMSFYKGNTFLARWTDRSLDADAFIMFSLDYEGKPSGIKMNPISPLTDFSYDFQDLDFKRK</sequence>
<dbReference type="InterPro" id="IPR050491">
    <property type="entry name" value="AmpC-like"/>
</dbReference>
<evidence type="ECO:0000313" key="3">
    <source>
        <dbReference type="EMBL" id="SKB52039.1"/>
    </source>
</evidence>
<evidence type="ECO:0000259" key="2">
    <source>
        <dbReference type="Pfam" id="PF11954"/>
    </source>
</evidence>
<gene>
    <name evidence="3" type="ORF">SAMN05661099_1713</name>
</gene>
<dbReference type="InterPro" id="IPR021860">
    <property type="entry name" value="Peptidase_S12_Pab87-rel_C"/>
</dbReference>
<dbReference type="Pfam" id="PF11954">
    <property type="entry name" value="DUF3471"/>
    <property type="match status" value="1"/>
</dbReference>
<dbReference type="Pfam" id="PF00144">
    <property type="entry name" value="Beta-lactamase"/>
    <property type="match status" value="1"/>
</dbReference>
<protein>
    <submittedName>
        <fullName evidence="3">CubicO group peptidase, beta-lactamase class C family</fullName>
    </submittedName>
</protein>
<dbReference type="SUPFAM" id="SSF56601">
    <property type="entry name" value="beta-lactamase/transpeptidase-like"/>
    <property type="match status" value="1"/>
</dbReference>
<dbReference type="PANTHER" id="PTHR46825">
    <property type="entry name" value="D-ALANYL-D-ALANINE-CARBOXYPEPTIDASE/ENDOPEPTIDASE AMPH"/>
    <property type="match status" value="1"/>
</dbReference>
<name>A0A1T5BY14_9SPHI</name>
<feature type="domain" description="Beta-lactamase-related" evidence="1">
    <location>
        <begin position="50"/>
        <end position="376"/>
    </location>
</feature>
<dbReference type="PANTHER" id="PTHR46825:SF15">
    <property type="entry name" value="BETA-LACTAMASE-RELATED DOMAIN-CONTAINING PROTEIN"/>
    <property type="match status" value="1"/>
</dbReference>
<reference evidence="4" key="1">
    <citation type="submission" date="2017-02" db="EMBL/GenBank/DDBJ databases">
        <authorList>
            <person name="Varghese N."/>
            <person name="Submissions S."/>
        </authorList>
    </citation>
    <scope>NUCLEOTIDE SEQUENCE [LARGE SCALE GENOMIC DNA]</scope>
    <source>
        <strain evidence="4">DSM 22385</strain>
    </source>
</reference>
<evidence type="ECO:0000313" key="4">
    <source>
        <dbReference type="Proteomes" id="UP000189981"/>
    </source>
</evidence>
<organism evidence="3 4">
    <name type="scientific">Daejeonella lutea</name>
    <dbReference type="NCBI Taxonomy" id="572036"/>
    <lineage>
        <taxon>Bacteria</taxon>
        <taxon>Pseudomonadati</taxon>
        <taxon>Bacteroidota</taxon>
        <taxon>Sphingobacteriia</taxon>
        <taxon>Sphingobacteriales</taxon>
        <taxon>Sphingobacteriaceae</taxon>
        <taxon>Daejeonella</taxon>
    </lineage>
</organism>
<dbReference type="STRING" id="572036.SAMN05661099_1713"/>
<accession>A0A1T5BY14</accession>
<dbReference type="InterPro" id="IPR012338">
    <property type="entry name" value="Beta-lactam/transpept-like"/>
</dbReference>
<dbReference type="EMBL" id="FUYR01000001">
    <property type="protein sequence ID" value="SKB52039.1"/>
    <property type="molecule type" value="Genomic_DNA"/>
</dbReference>